<comment type="caution">
    <text evidence="5">The sequence shown here is derived from an EMBL/GenBank/DDBJ whole genome shotgun (WGS) entry which is preliminary data.</text>
</comment>
<dbReference type="GO" id="GO:0042597">
    <property type="term" value="C:periplasmic space"/>
    <property type="evidence" value="ECO:0007669"/>
    <property type="project" value="UniProtKB-SubCell"/>
</dbReference>
<dbReference type="SUPFAM" id="SSF53850">
    <property type="entry name" value="Periplasmic binding protein-like II"/>
    <property type="match status" value="1"/>
</dbReference>
<evidence type="ECO:0000256" key="2">
    <source>
        <dbReference type="ARBA" id="ARBA00022448"/>
    </source>
</evidence>
<evidence type="ECO:0000256" key="4">
    <source>
        <dbReference type="ARBA" id="ARBA00022764"/>
    </source>
</evidence>
<keyword evidence="3" id="KW-0732">Signal</keyword>
<dbReference type="PROSITE" id="PS51318">
    <property type="entry name" value="TAT"/>
    <property type="match status" value="1"/>
</dbReference>
<comment type="subcellular location">
    <subcellularLocation>
        <location evidence="1">Periplasm</location>
    </subcellularLocation>
</comment>
<dbReference type="Proteomes" id="UP000274391">
    <property type="component" value="Unassembled WGS sequence"/>
</dbReference>
<keyword evidence="4" id="KW-0574">Periplasm</keyword>
<dbReference type="RefSeq" id="WP_124970062.1">
    <property type="nucleotide sequence ID" value="NZ_RQVS01000003.1"/>
</dbReference>
<evidence type="ECO:0000256" key="3">
    <source>
        <dbReference type="ARBA" id="ARBA00022729"/>
    </source>
</evidence>
<dbReference type="InterPro" id="IPR001188">
    <property type="entry name" value="Sperm_putr-bd"/>
</dbReference>
<keyword evidence="6" id="KW-1185">Reference proteome</keyword>
<dbReference type="InterPro" id="IPR006311">
    <property type="entry name" value="TAT_signal"/>
</dbReference>
<gene>
    <name evidence="5" type="ORF">EG850_03610</name>
</gene>
<evidence type="ECO:0000313" key="6">
    <source>
        <dbReference type="Proteomes" id="UP000274391"/>
    </source>
</evidence>
<dbReference type="AlphaFoldDB" id="A0A3P3W0S9"/>
<dbReference type="CDD" id="cd13590">
    <property type="entry name" value="PBP2_PotD_PotF_like"/>
    <property type="match status" value="1"/>
</dbReference>
<dbReference type="GO" id="GO:0015846">
    <property type="term" value="P:polyamine transport"/>
    <property type="evidence" value="ECO:0007669"/>
    <property type="project" value="InterPro"/>
</dbReference>
<dbReference type="EMBL" id="RQVS01000003">
    <property type="protein sequence ID" value="RRJ87948.1"/>
    <property type="molecule type" value="Genomic_DNA"/>
</dbReference>
<keyword evidence="2" id="KW-0813">Transport</keyword>
<dbReference type="PANTHER" id="PTHR30222">
    <property type="entry name" value="SPERMIDINE/PUTRESCINE-BINDING PERIPLASMIC PROTEIN"/>
    <property type="match status" value="1"/>
</dbReference>
<organism evidence="5 6">
    <name type="scientific">Gulosibacter macacae</name>
    <dbReference type="NCBI Taxonomy" id="2488791"/>
    <lineage>
        <taxon>Bacteria</taxon>
        <taxon>Bacillati</taxon>
        <taxon>Actinomycetota</taxon>
        <taxon>Actinomycetes</taxon>
        <taxon>Micrococcales</taxon>
        <taxon>Microbacteriaceae</taxon>
        <taxon>Gulosibacter</taxon>
    </lineage>
</organism>
<dbReference type="Pfam" id="PF13416">
    <property type="entry name" value="SBP_bac_8"/>
    <property type="match status" value="1"/>
</dbReference>
<protein>
    <submittedName>
        <fullName evidence="5">Spermidine/putrescine ABC transporter substrate-binding protein</fullName>
    </submittedName>
</protein>
<accession>A0A3P3W0S9</accession>
<dbReference type="Gene3D" id="3.40.190.10">
    <property type="entry name" value="Periplasmic binding protein-like II"/>
    <property type="match status" value="2"/>
</dbReference>
<dbReference type="GO" id="GO:0019808">
    <property type="term" value="F:polyamine binding"/>
    <property type="evidence" value="ECO:0007669"/>
    <property type="project" value="InterPro"/>
</dbReference>
<sequence>MNTPDPIRILASAEAAPRIRAALSRRAFLGALGAFGTAGALAACAAPGGGSNAGDGTIEDTLAMYTWGDYDSPDVLEQFQADNSVRMTVDSFGSNEELIAKLTSSRGTSGYDIVVPTGVYIAEMVNAGLLEKLNLDLIPNIQHVSPEFLKQPWDPNNEYSICKSWGTTGFVYDKQAIGRELKTWDDFFDAAMNEASGKTSMLDDPQGIIGCYFWSKGYSTNDNNAAHFDEAETFLVEQLAPHISTFDSYPGSGGIVQGTQMLFQAWNNDARLGIMESGDPERWAWSGGGPESELWMDNWAIAAGAKSPNAAHAFINFVLDPEIAFQQMEYVGSDTGAIGQRELAEEAGVEYPDMIFFSAEQVANLKPVEVTESQDRFVDIWNKMKARAAQ</sequence>
<dbReference type="OrthoDB" id="9769319at2"/>
<proteinExistence type="predicted"/>
<dbReference type="PANTHER" id="PTHR30222:SF17">
    <property type="entry name" value="SPERMIDINE_PUTRESCINE-BINDING PERIPLASMIC PROTEIN"/>
    <property type="match status" value="1"/>
</dbReference>
<reference evidence="5 6" key="1">
    <citation type="submission" date="2018-11" db="EMBL/GenBank/DDBJ databases">
        <title>YIM 102482-1 draft genome.</title>
        <authorList>
            <person name="Li G."/>
            <person name="Jiang Y."/>
        </authorList>
    </citation>
    <scope>NUCLEOTIDE SEQUENCE [LARGE SCALE GENOMIC DNA]</scope>
    <source>
        <strain evidence="5 6">YIM 102482-1</strain>
    </source>
</reference>
<evidence type="ECO:0000313" key="5">
    <source>
        <dbReference type="EMBL" id="RRJ87948.1"/>
    </source>
</evidence>
<dbReference type="InterPro" id="IPR006059">
    <property type="entry name" value="SBP"/>
</dbReference>
<name>A0A3P3W0S9_9MICO</name>
<evidence type="ECO:0000256" key="1">
    <source>
        <dbReference type="ARBA" id="ARBA00004418"/>
    </source>
</evidence>
<dbReference type="PRINTS" id="PR00909">
    <property type="entry name" value="SPERMDNBNDNG"/>
</dbReference>